<keyword evidence="3" id="KW-1185">Reference proteome</keyword>
<dbReference type="CDD" id="cd00077">
    <property type="entry name" value="HDc"/>
    <property type="match status" value="1"/>
</dbReference>
<dbReference type="PANTHER" id="PTHR43155">
    <property type="entry name" value="CYCLIC DI-GMP PHOSPHODIESTERASE PA4108-RELATED"/>
    <property type="match status" value="1"/>
</dbReference>
<feature type="domain" description="HD-GYP" evidence="1">
    <location>
        <begin position="109"/>
        <end position="301"/>
    </location>
</feature>
<accession>A0A8J6HVR4</accession>
<dbReference type="AlphaFoldDB" id="A0A8J6HVR4"/>
<gene>
    <name evidence="2" type="ORF">G5B42_00665</name>
</gene>
<dbReference type="SMART" id="SM00471">
    <property type="entry name" value="HDc"/>
    <property type="match status" value="1"/>
</dbReference>
<sequence>MQTIRVGQLVPGMILAQDVLIPRTGVTLLPMNTVLTMEMIRRIASFNIEEVYIKVPERSDKEKNEEILAPVMAETHEKSVAAVEKVITNFRKDSFTQEAIDGLVGDLLEQVEMDADLLLNLTHMKSYDNYLFSHSVNVSIISILIGEQLGYEKEELNQLGVAALLHDIGMLKIAVETWRKTGTLTPTEYQEVRKHPEYGAELLAGMSPEIQAVAAQHHERFDGSGYPRGLKGSQINYKARIVALADVYEACISDRPYRERLTPQEAIKLIVANQEGFDPQILKVFLLTMAIYPIGTFVRLNTGEIGKVIRVSKNQPFRPVLSLYFDRQGELLGQPIRLDLSQDVNHLLYVEDTLSASEHKRLSEIVVKAFPNRPWG</sequence>
<organism evidence="2 3">
    <name type="scientific">Capillibacterium thermochitinicola</name>
    <dbReference type="NCBI Taxonomy" id="2699427"/>
    <lineage>
        <taxon>Bacteria</taxon>
        <taxon>Bacillati</taxon>
        <taxon>Bacillota</taxon>
        <taxon>Capillibacterium</taxon>
    </lineage>
</organism>
<dbReference type="InterPro" id="IPR037522">
    <property type="entry name" value="HD_GYP_dom"/>
</dbReference>
<dbReference type="PANTHER" id="PTHR43155:SF2">
    <property type="entry name" value="CYCLIC DI-GMP PHOSPHODIESTERASE PA4108"/>
    <property type="match status" value="1"/>
</dbReference>
<dbReference type="InterPro" id="IPR003607">
    <property type="entry name" value="HD/PDEase_dom"/>
</dbReference>
<proteinExistence type="predicted"/>
<name>A0A8J6HVR4_9FIRM</name>
<evidence type="ECO:0000313" key="2">
    <source>
        <dbReference type="EMBL" id="MBA2132072.1"/>
    </source>
</evidence>
<comment type="caution">
    <text evidence="2">The sequence shown here is derived from an EMBL/GenBank/DDBJ whole genome shotgun (WGS) entry which is preliminary data.</text>
</comment>
<dbReference type="PROSITE" id="PS51832">
    <property type="entry name" value="HD_GYP"/>
    <property type="match status" value="1"/>
</dbReference>
<dbReference type="Proteomes" id="UP000657177">
    <property type="component" value="Unassembled WGS sequence"/>
</dbReference>
<dbReference type="Gene3D" id="1.10.3210.10">
    <property type="entry name" value="Hypothetical protein af1432"/>
    <property type="match status" value="1"/>
</dbReference>
<dbReference type="RefSeq" id="WP_181338506.1">
    <property type="nucleotide sequence ID" value="NZ_JAAKDE010000001.1"/>
</dbReference>
<protein>
    <submittedName>
        <fullName evidence="2">HD-GYP domain-containing protein</fullName>
    </submittedName>
</protein>
<evidence type="ECO:0000313" key="3">
    <source>
        <dbReference type="Proteomes" id="UP000657177"/>
    </source>
</evidence>
<dbReference type="EMBL" id="JAAKDE010000001">
    <property type="protein sequence ID" value="MBA2132072.1"/>
    <property type="molecule type" value="Genomic_DNA"/>
</dbReference>
<reference evidence="2" key="1">
    <citation type="submission" date="2020-06" db="EMBL/GenBank/DDBJ databases">
        <title>Novel chitinolytic bacterium.</title>
        <authorList>
            <person name="Ungkulpasvich U."/>
            <person name="Kosugi A."/>
            <person name="Uke A."/>
        </authorList>
    </citation>
    <scope>NUCLEOTIDE SEQUENCE</scope>
    <source>
        <strain evidence="2">UUS1-1</strain>
    </source>
</reference>
<evidence type="ECO:0000259" key="1">
    <source>
        <dbReference type="PROSITE" id="PS51832"/>
    </source>
</evidence>
<dbReference type="Pfam" id="PF13487">
    <property type="entry name" value="HD_5"/>
    <property type="match status" value="1"/>
</dbReference>
<dbReference type="SUPFAM" id="SSF109604">
    <property type="entry name" value="HD-domain/PDEase-like"/>
    <property type="match status" value="1"/>
</dbReference>